<organism evidence="1 2">
    <name type="scientific">Echinococcus granulosus</name>
    <name type="common">Hydatid tapeworm</name>
    <dbReference type="NCBI Taxonomy" id="6210"/>
    <lineage>
        <taxon>Eukaryota</taxon>
        <taxon>Metazoa</taxon>
        <taxon>Spiralia</taxon>
        <taxon>Lophotrochozoa</taxon>
        <taxon>Platyhelminthes</taxon>
        <taxon>Cestoda</taxon>
        <taxon>Eucestoda</taxon>
        <taxon>Cyclophyllidea</taxon>
        <taxon>Taeniidae</taxon>
        <taxon>Echinococcus</taxon>
        <taxon>Echinococcus granulosus group</taxon>
    </lineage>
</organism>
<gene>
    <name evidence="1" type="ORF">EGR_01990</name>
</gene>
<dbReference type="AlphaFoldDB" id="W6UR85"/>
<proteinExistence type="predicted"/>
<evidence type="ECO:0000313" key="2">
    <source>
        <dbReference type="Proteomes" id="UP000019149"/>
    </source>
</evidence>
<dbReference type="RefSeq" id="XP_024354382.1">
    <property type="nucleotide sequence ID" value="XM_024491239.1"/>
</dbReference>
<sequence>MLQIEFNRNYFSVKRVLSVFQRINPFILSSEFHIAIIQPFRLQQASQITKQVLIKQNVLTDYLQIYLFIRKKLKLNPLRVLSNGKIEILQHLCTILKNYYTHVSKTRIFLNQKRTQINLRPVTYLKLMVEGKIIMKKWLQNLFLNKFYAVFTKVWLIINGLNLRKVRVFIRFSVNFWTAVAFCQLIYISKCKHLSIFPLWEVVGLEIKMKQALSEPHINIKSSHYLASCAETMCDEHTMFLSQKHVCFDHTNQQKASSFDESGASSNKIVFVINNSKIPILVKDVHQVTLLIKADNDRFSDWEIPLILYDFLTHLKPNKRICKGIARNE</sequence>
<dbReference type="Proteomes" id="UP000019149">
    <property type="component" value="Unassembled WGS sequence"/>
</dbReference>
<dbReference type="EMBL" id="APAU02000008">
    <property type="protein sequence ID" value="EUB63186.1"/>
    <property type="molecule type" value="Genomic_DNA"/>
</dbReference>
<dbReference type="KEGG" id="egl:EGR_01990"/>
<dbReference type="CTD" id="36337705"/>
<name>W6UR85_ECHGR</name>
<reference evidence="1 2" key="1">
    <citation type="journal article" date="2013" name="Nat. Genet.">
        <title>The genome of the hydatid tapeworm Echinococcus granulosus.</title>
        <authorList>
            <person name="Zheng H."/>
            <person name="Zhang W."/>
            <person name="Zhang L."/>
            <person name="Zhang Z."/>
            <person name="Li J."/>
            <person name="Lu G."/>
            <person name="Zhu Y."/>
            <person name="Wang Y."/>
            <person name="Huang Y."/>
            <person name="Liu J."/>
            <person name="Kang H."/>
            <person name="Chen J."/>
            <person name="Wang L."/>
            <person name="Chen A."/>
            <person name="Yu S."/>
            <person name="Gao Z."/>
            <person name="Jin L."/>
            <person name="Gu W."/>
            <person name="Wang Z."/>
            <person name="Zhao L."/>
            <person name="Shi B."/>
            <person name="Wen H."/>
            <person name="Lin R."/>
            <person name="Jones M.K."/>
            <person name="Brejova B."/>
            <person name="Vinar T."/>
            <person name="Zhao G."/>
            <person name="McManus D.P."/>
            <person name="Chen Z."/>
            <person name="Zhou Y."/>
            <person name="Wang S."/>
        </authorList>
    </citation>
    <scope>NUCLEOTIDE SEQUENCE [LARGE SCALE GENOMIC DNA]</scope>
</reference>
<comment type="caution">
    <text evidence="1">The sequence shown here is derived from an EMBL/GenBank/DDBJ whole genome shotgun (WGS) entry which is preliminary data.</text>
</comment>
<dbReference type="GeneID" id="36337705"/>
<protein>
    <submittedName>
        <fullName evidence="1">Uncharacterized protein</fullName>
    </submittedName>
</protein>
<evidence type="ECO:0000313" key="1">
    <source>
        <dbReference type="EMBL" id="EUB63186.1"/>
    </source>
</evidence>
<keyword evidence="2" id="KW-1185">Reference proteome</keyword>
<accession>W6UR85</accession>